<dbReference type="AlphaFoldDB" id="A8EVF7"/>
<accession>A8EVF7</accession>
<evidence type="ECO:0000313" key="2">
    <source>
        <dbReference type="Proteomes" id="UP000001136"/>
    </source>
</evidence>
<sequence length="70" mass="8645">MGEIMKDEDFLKTVTKEELLESWGKEQERRKKADDRVRHLESIVKDLQKESDKFRKWYYKEKKKNEHTNS</sequence>
<keyword evidence="2" id="KW-1185">Reference proteome</keyword>
<dbReference type="Proteomes" id="UP000001136">
    <property type="component" value="Chromosome"/>
</dbReference>
<organism evidence="1 2">
    <name type="scientific">Aliarcobacter butzleri (strain RM4018)</name>
    <name type="common">Arcobacter butzleri</name>
    <dbReference type="NCBI Taxonomy" id="367737"/>
    <lineage>
        <taxon>Bacteria</taxon>
        <taxon>Pseudomonadati</taxon>
        <taxon>Campylobacterota</taxon>
        <taxon>Epsilonproteobacteria</taxon>
        <taxon>Campylobacterales</taxon>
        <taxon>Arcobacteraceae</taxon>
        <taxon>Aliarcobacter</taxon>
    </lineage>
</organism>
<evidence type="ECO:0000313" key="1">
    <source>
        <dbReference type="EMBL" id="ABV67930.1"/>
    </source>
</evidence>
<proteinExistence type="predicted"/>
<dbReference type="RefSeq" id="WP_012147660.1">
    <property type="nucleotide sequence ID" value="NC_009850.1"/>
</dbReference>
<dbReference type="KEGG" id="abu:Abu_1683"/>
<dbReference type="GeneID" id="24304252"/>
<dbReference type="STRING" id="367737.Abu_1683"/>
<protein>
    <submittedName>
        <fullName evidence="1">Uncharacterized protein</fullName>
    </submittedName>
</protein>
<name>A8EVF7_ALIB4</name>
<dbReference type="EMBL" id="CP000361">
    <property type="protein sequence ID" value="ABV67930.1"/>
    <property type="molecule type" value="Genomic_DNA"/>
</dbReference>
<dbReference type="HOGENOM" id="CLU_2748968_0_0_7"/>
<reference evidence="1 2" key="1">
    <citation type="journal article" date="2007" name="PLoS ONE">
        <title>The complete genome sequence and analysis of the Epsilonproteobacterium Arcobacter butzleri.</title>
        <authorList>
            <person name="Miller W.G."/>
            <person name="Parker C.T."/>
            <person name="Rubenfield M."/>
            <person name="Mendz G.L."/>
            <person name="Woesten M.M.S.M."/>
            <person name="Ussery D.W."/>
            <person name="Stolz J.F."/>
            <person name="Binnewies T.T."/>
            <person name="Hallin P.F."/>
            <person name="Wang G."/>
            <person name="Malek J.A."/>
            <person name="Rogosin A."/>
            <person name="Stanker L.H."/>
            <person name="Mandrell R.E."/>
        </authorList>
    </citation>
    <scope>NUCLEOTIDE SEQUENCE [LARGE SCALE GENOMIC DNA]</scope>
    <source>
        <strain evidence="1 2">RM4018</strain>
    </source>
</reference>
<gene>
    <name evidence="1" type="ordered locus">Abu_1683</name>
</gene>